<sequence>QQQRRRLRPEVVSRLRHGMCSPFFCGGGKGL</sequence>
<reference evidence="1" key="1">
    <citation type="submission" date="2020-02" db="EMBL/GenBank/DDBJ databases">
        <authorList>
            <person name="Meier V. D."/>
        </authorList>
    </citation>
    <scope>NUCLEOTIDE SEQUENCE</scope>
    <source>
        <strain evidence="1">AVDCRST_MAG93</strain>
    </source>
</reference>
<protein>
    <submittedName>
        <fullName evidence="1">Uncharacterized protein</fullName>
    </submittedName>
</protein>
<feature type="non-terminal residue" evidence="1">
    <location>
        <position position="1"/>
    </location>
</feature>
<evidence type="ECO:0000313" key="1">
    <source>
        <dbReference type="EMBL" id="CAA9302734.1"/>
    </source>
</evidence>
<feature type="non-terminal residue" evidence="1">
    <location>
        <position position="31"/>
    </location>
</feature>
<dbReference type="EMBL" id="CADCTR010001587">
    <property type="protein sequence ID" value="CAA9302734.1"/>
    <property type="molecule type" value="Genomic_DNA"/>
</dbReference>
<organism evidence="1">
    <name type="scientific">uncultured Chloroflexia bacterium</name>
    <dbReference type="NCBI Taxonomy" id="1672391"/>
    <lineage>
        <taxon>Bacteria</taxon>
        <taxon>Bacillati</taxon>
        <taxon>Chloroflexota</taxon>
        <taxon>Chloroflexia</taxon>
        <taxon>environmental samples</taxon>
    </lineage>
</organism>
<name>A0A6J4KD85_9CHLR</name>
<accession>A0A6J4KD85</accession>
<dbReference type="AlphaFoldDB" id="A0A6J4KD85"/>
<gene>
    <name evidence="1" type="ORF">AVDCRST_MAG93-4715</name>
</gene>
<proteinExistence type="predicted"/>